<organism evidence="8 9">
    <name type="scientific">Cohnella phaseoli</name>
    <dbReference type="NCBI Taxonomy" id="456490"/>
    <lineage>
        <taxon>Bacteria</taxon>
        <taxon>Bacillati</taxon>
        <taxon>Bacillota</taxon>
        <taxon>Bacilli</taxon>
        <taxon>Bacillales</taxon>
        <taxon>Paenibacillaceae</taxon>
        <taxon>Cohnella</taxon>
    </lineage>
</organism>
<dbReference type="AlphaFoldDB" id="A0A3D9KTP8"/>
<dbReference type="Pfam" id="PF01408">
    <property type="entry name" value="GFO_IDH_MocA"/>
    <property type="match status" value="1"/>
</dbReference>
<dbReference type="Gene3D" id="3.30.360.10">
    <property type="entry name" value="Dihydrodipicolinate Reductase, domain 2"/>
    <property type="match status" value="1"/>
</dbReference>
<name>A0A3D9KTP8_9BACL</name>
<dbReference type="PANTHER" id="PTHR43818:SF1">
    <property type="entry name" value="GLYCOSYL HYDROLASE FAMILY 109 PROTEIN"/>
    <property type="match status" value="1"/>
</dbReference>
<gene>
    <name evidence="8" type="ORF">DFP98_101344</name>
</gene>
<keyword evidence="4" id="KW-0520">NAD</keyword>
<proteinExistence type="inferred from homology"/>
<evidence type="ECO:0000256" key="3">
    <source>
        <dbReference type="ARBA" id="ARBA00022801"/>
    </source>
</evidence>
<keyword evidence="3" id="KW-0378">Hydrolase</keyword>
<evidence type="ECO:0000313" key="8">
    <source>
        <dbReference type="EMBL" id="RED89368.1"/>
    </source>
</evidence>
<evidence type="ECO:0000256" key="2">
    <source>
        <dbReference type="ARBA" id="ARBA00009329"/>
    </source>
</evidence>
<evidence type="ECO:0000256" key="1">
    <source>
        <dbReference type="ARBA" id="ARBA00001911"/>
    </source>
</evidence>
<accession>A0A3D9KTP8</accession>
<reference evidence="8 9" key="1">
    <citation type="submission" date="2018-07" db="EMBL/GenBank/DDBJ databases">
        <title>Genomic Encyclopedia of Type Strains, Phase III (KMG-III): the genomes of soil and plant-associated and newly described type strains.</title>
        <authorList>
            <person name="Whitman W."/>
        </authorList>
    </citation>
    <scope>NUCLEOTIDE SEQUENCE [LARGE SCALE GENOMIC DNA]</scope>
    <source>
        <strain evidence="8 9">CECT 7287</strain>
    </source>
</reference>
<feature type="domain" description="Gfo/Idh/MocA-like oxidoreductase N-terminal" evidence="6">
    <location>
        <begin position="6"/>
        <end position="122"/>
    </location>
</feature>
<dbReference type="InterPro" id="IPR000683">
    <property type="entry name" value="Gfo/Idh/MocA-like_OxRdtase_N"/>
</dbReference>
<protein>
    <submittedName>
        <fullName evidence="8">Putative dehydrogenase</fullName>
    </submittedName>
</protein>
<dbReference type="InterPro" id="IPR050463">
    <property type="entry name" value="Gfo/Idh/MocA_oxidrdct_glycsds"/>
</dbReference>
<evidence type="ECO:0000259" key="7">
    <source>
        <dbReference type="Pfam" id="PF21252"/>
    </source>
</evidence>
<dbReference type="OrthoDB" id="9771072at2"/>
<comment type="cofactor">
    <cofactor evidence="1">
        <name>NAD(+)</name>
        <dbReference type="ChEBI" id="CHEBI:57540"/>
    </cofactor>
</comment>
<dbReference type="RefSeq" id="WP_116058815.1">
    <property type="nucleotide sequence ID" value="NZ_QRDZ01000001.1"/>
</dbReference>
<feature type="domain" description="Glycosyl hydrolase 109 C-terminal" evidence="7">
    <location>
        <begin position="133"/>
        <end position="310"/>
    </location>
</feature>
<evidence type="ECO:0000256" key="5">
    <source>
        <dbReference type="ARBA" id="ARBA00023295"/>
    </source>
</evidence>
<comment type="caution">
    <text evidence="8">The sequence shown here is derived from an EMBL/GenBank/DDBJ whole genome shotgun (WGS) entry which is preliminary data.</text>
</comment>
<dbReference type="GO" id="GO:0000166">
    <property type="term" value="F:nucleotide binding"/>
    <property type="evidence" value="ECO:0007669"/>
    <property type="project" value="InterPro"/>
</dbReference>
<dbReference type="Gene3D" id="3.40.50.720">
    <property type="entry name" value="NAD(P)-binding Rossmann-like Domain"/>
    <property type="match status" value="1"/>
</dbReference>
<keyword evidence="5" id="KW-0326">Glycosidase</keyword>
<evidence type="ECO:0000259" key="6">
    <source>
        <dbReference type="Pfam" id="PF01408"/>
    </source>
</evidence>
<evidence type="ECO:0000313" key="9">
    <source>
        <dbReference type="Proteomes" id="UP000256977"/>
    </source>
</evidence>
<dbReference type="Proteomes" id="UP000256977">
    <property type="component" value="Unassembled WGS sequence"/>
</dbReference>
<dbReference type="Pfam" id="PF21252">
    <property type="entry name" value="Glyco_hydro_109_C"/>
    <property type="match status" value="1"/>
</dbReference>
<dbReference type="SUPFAM" id="SSF51735">
    <property type="entry name" value="NAD(P)-binding Rossmann-fold domains"/>
    <property type="match status" value="1"/>
</dbReference>
<evidence type="ECO:0000256" key="4">
    <source>
        <dbReference type="ARBA" id="ARBA00023027"/>
    </source>
</evidence>
<dbReference type="InterPro" id="IPR036291">
    <property type="entry name" value="NAD(P)-bd_dom_sf"/>
</dbReference>
<sequence length="398" mass="44326">MMECVRLAVVGGGRGSAFSEALKALTDKVRLVAVCDTNEAVLNKWKGEYPGVKAYLDYAKLLEDASVDAVFLATPLFYHARQAIAALCAGKHVISEVIASTSIEDSWELVETVRQTGLTYMMAENYCFMRPNMMVGHMAEHGVFGEITYAECGYIHDVRELLHASDGSLTWRGNLFRDYNGCTYPTHSLGPVAKWLAIGREGGDELESLSTFVSKSRASAKYFHEHFGDEHPGSKPEYWGLGDSTVTMLRTKKGALITLKYDVQSARPHNMTHYSLQGTSGAYLSGRHDQDEPLIWLEGASEAAHPEWESLWLHKDRWEHPVWRRWREEAERTGHGGGDFLVLEEFATAILDGRKPAIDVYDAVVWSSVFPLSVESVAGGGKTVPFVDFKKPRNEGRS</sequence>
<dbReference type="GO" id="GO:0016798">
    <property type="term" value="F:hydrolase activity, acting on glycosyl bonds"/>
    <property type="evidence" value="ECO:0007669"/>
    <property type="project" value="UniProtKB-KW"/>
</dbReference>
<dbReference type="EMBL" id="QRDZ01000001">
    <property type="protein sequence ID" value="RED89368.1"/>
    <property type="molecule type" value="Genomic_DNA"/>
</dbReference>
<keyword evidence="9" id="KW-1185">Reference proteome</keyword>
<comment type="similarity">
    <text evidence="2">Belongs to the Gfo/Idh/MocA family. Glycosyl hydrolase 109 subfamily.</text>
</comment>
<dbReference type="PANTHER" id="PTHR43818">
    <property type="entry name" value="BCDNA.GH03377"/>
    <property type="match status" value="1"/>
</dbReference>
<dbReference type="InterPro" id="IPR049303">
    <property type="entry name" value="Glyco_hydro_109_C"/>
</dbReference>